<evidence type="ECO:0000256" key="6">
    <source>
        <dbReference type="ARBA" id="ARBA00022833"/>
    </source>
</evidence>
<evidence type="ECO:0000256" key="8">
    <source>
        <dbReference type="ARBA" id="ARBA00023049"/>
    </source>
</evidence>
<dbReference type="Pfam" id="PF01432">
    <property type="entry name" value="Peptidase_M3"/>
    <property type="match status" value="1"/>
</dbReference>
<dbReference type="CDD" id="cd06457">
    <property type="entry name" value="M3A_MIP"/>
    <property type="match status" value="1"/>
</dbReference>
<keyword evidence="5 10" id="KW-0378">Hydrolase</keyword>
<dbReference type="GO" id="GO:0046872">
    <property type="term" value="F:metal ion binding"/>
    <property type="evidence" value="ECO:0007669"/>
    <property type="project" value="UniProtKB-UniRule"/>
</dbReference>
<dbReference type="GO" id="GO:0004222">
    <property type="term" value="F:metalloendopeptidase activity"/>
    <property type="evidence" value="ECO:0007669"/>
    <property type="project" value="InterPro"/>
</dbReference>
<dbReference type="AlphaFoldDB" id="A0A812XU78"/>
<dbReference type="GO" id="GO:0005739">
    <property type="term" value="C:mitochondrion"/>
    <property type="evidence" value="ECO:0007669"/>
    <property type="project" value="UniProtKB-SubCell"/>
</dbReference>
<keyword evidence="9" id="KW-0496">Mitochondrion</keyword>
<dbReference type="InterPro" id="IPR045090">
    <property type="entry name" value="Pept_M3A_M3B"/>
</dbReference>
<dbReference type="GO" id="GO:0006518">
    <property type="term" value="P:peptide metabolic process"/>
    <property type="evidence" value="ECO:0007669"/>
    <property type="project" value="TreeGrafter"/>
</dbReference>
<dbReference type="GO" id="GO:0006508">
    <property type="term" value="P:proteolysis"/>
    <property type="evidence" value="ECO:0007669"/>
    <property type="project" value="UniProtKB-KW"/>
</dbReference>
<dbReference type="SUPFAM" id="SSF55486">
    <property type="entry name" value="Metalloproteases ('zincins'), catalytic domain"/>
    <property type="match status" value="1"/>
</dbReference>
<comment type="similarity">
    <text evidence="2 10">Belongs to the peptidase M3 family.</text>
</comment>
<organism evidence="12 13">
    <name type="scientific">Symbiodinium pilosum</name>
    <name type="common">Dinoflagellate</name>
    <dbReference type="NCBI Taxonomy" id="2952"/>
    <lineage>
        <taxon>Eukaryota</taxon>
        <taxon>Sar</taxon>
        <taxon>Alveolata</taxon>
        <taxon>Dinophyceae</taxon>
        <taxon>Suessiales</taxon>
        <taxon>Symbiodiniaceae</taxon>
        <taxon>Symbiodinium</taxon>
    </lineage>
</organism>
<dbReference type="Gene3D" id="3.40.390.10">
    <property type="entry name" value="Collagenase (Catalytic Domain)"/>
    <property type="match status" value="1"/>
</dbReference>
<name>A0A812XU78_SYMPI</name>
<evidence type="ECO:0000256" key="5">
    <source>
        <dbReference type="ARBA" id="ARBA00022801"/>
    </source>
</evidence>
<evidence type="ECO:0000256" key="1">
    <source>
        <dbReference type="ARBA" id="ARBA00004173"/>
    </source>
</evidence>
<keyword evidence="4 10" id="KW-0479">Metal-binding</keyword>
<feature type="non-terminal residue" evidence="12">
    <location>
        <position position="634"/>
    </location>
</feature>
<comment type="cofactor">
    <cofactor evidence="10">
        <name>Zn(2+)</name>
        <dbReference type="ChEBI" id="CHEBI:29105"/>
    </cofactor>
    <text evidence="10">Binds 1 zinc ion.</text>
</comment>
<dbReference type="Proteomes" id="UP000649617">
    <property type="component" value="Unassembled WGS sequence"/>
</dbReference>
<dbReference type="InterPro" id="IPR024077">
    <property type="entry name" value="Neurolysin/TOP_dom2"/>
</dbReference>
<feature type="domain" description="Peptidase M3A/M3B catalytic" evidence="11">
    <location>
        <begin position="193"/>
        <end position="615"/>
    </location>
</feature>
<protein>
    <submittedName>
        <fullName evidence="12">MIPEP protein</fullName>
    </submittedName>
</protein>
<dbReference type="InterPro" id="IPR001567">
    <property type="entry name" value="Pept_M3A_M3B_dom"/>
</dbReference>
<accession>A0A812XU78</accession>
<evidence type="ECO:0000256" key="7">
    <source>
        <dbReference type="ARBA" id="ARBA00022946"/>
    </source>
</evidence>
<dbReference type="Gene3D" id="1.10.1370.10">
    <property type="entry name" value="Neurolysin, domain 3"/>
    <property type="match status" value="1"/>
</dbReference>
<dbReference type="EMBL" id="CAJNIZ010046395">
    <property type="protein sequence ID" value="CAE7747405.1"/>
    <property type="molecule type" value="Genomic_DNA"/>
</dbReference>
<keyword evidence="8 10" id="KW-0482">Metalloprotease</keyword>
<keyword evidence="7" id="KW-0809">Transit peptide</keyword>
<evidence type="ECO:0000256" key="3">
    <source>
        <dbReference type="ARBA" id="ARBA00022670"/>
    </source>
</evidence>
<evidence type="ECO:0000256" key="4">
    <source>
        <dbReference type="ARBA" id="ARBA00022723"/>
    </source>
</evidence>
<reference evidence="12" key="1">
    <citation type="submission" date="2021-02" db="EMBL/GenBank/DDBJ databases">
        <authorList>
            <person name="Dougan E. K."/>
            <person name="Rhodes N."/>
            <person name="Thang M."/>
            <person name="Chan C."/>
        </authorList>
    </citation>
    <scope>NUCLEOTIDE SEQUENCE</scope>
</reference>
<evidence type="ECO:0000256" key="2">
    <source>
        <dbReference type="ARBA" id="ARBA00006040"/>
    </source>
</evidence>
<keyword evidence="6 10" id="KW-0862">Zinc</keyword>
<evidence type="ECO:0000256" key="10">
    <source>
        <dbReference type="RuleBase" id="RU003435"/>
    </source>
</evidence>
<dbReference type="PANTHER" id="PTHR11804:SF79">
    <property type="entry name" value="MITOCHONDRIAL INTERMEDIATE PEPTIDASE"/>
    <property type="match status" value="1"/>
</dbReference>
<proteinExistence type="inferred from homology"/>
<keyword evidence="13" id="KW-1185">Reference proteome</keyword>
<gene>
    <name evidence="12" type="primary">MIPEP</name>
    <name evidence="12" type="ORF">SPIL2461_LOCUS21593</name>
</gene>
<dbReference type="InterPro" id="IPR024079">
    <property type="entry name" value="MetalloPept_cat_dom_sf"/>
</dbReference>
<dbReference type="OrthoDB" id="17530at2759"/>
<evidence type="ECO:0000259" key="11">
    <source>
        <dbReference type="Pfam" id="PF01432"/>
    </source>
</evidence>
<evidence type="ECO:0000313" key="12">
    <source>
        <dbReference type="EMBL" id="CAE7747405.1"/>
    </source>
</evidence>
<dbReference type="PANTHER" id="PTHR11804">
    <property type="entry name" value="PROTEASE M3 THIMET OLIGOPEPTIDASE-RELATED"/>
    <property type="match status" value="1"/>
</dbReference>
<comment type="caution">
    <text evidence="12">The sequence shown here is derived from an EMBL/GenBank/DDBJ whole genome shotgun (WGS) entry which is preliminary data.</text>
</comment>
<evidence type="ECO:0000313" key="13">
    <source>
        <dbReference type="Proteomes" id="UP000649617"/>
    </source>
</evidence>
<comment type="subcellular location">
    <subcellularLocation>
        <location evidence="1">Mitochondrion</location>
    </subcellularLocation>
</comment>
<dbReference type="InterPro" id="IPR033851">
    <property type="entry name" value="M3A_MIP"/>
</dbReference>
<sequence length="634" mass="71046">MANLRHCRPQESVTLLDDVSNSLCHIADAAELVRNVHPDEAYVAHASSAVQEIAGYMSEVNLDASVYQCMKDAEAEASRDSEGLSLEARTVLHHMRVSMEHEGIHLAQAEKQACIEMLDAEQQLAFDIVQRQEQARQRISSGTDGAWIPVSALGNLSLDQWRLKERSGRHGREVHVPRDTFLADRILKVVPCGEARRQMHEAQQSRDSAAEEMMVQLLAVRQQLAKIRGYPSWAHYAQREALFQSPDKVKHFLEATWEQLRPGFLAELRVLADEKEALGQGSILEPWDVPFLLHRCKEKRQEADQISTYLTYGSLMAGVELVLSRLLGLAFVQEDPDPGEVWHPSVQKFALRDAERTIGILYLDPFPRPGKKVQSAQFTLQGSKMLADGQLQVPKTCLVYALPPGSQCLSTSFAVTFMHEIGHAVHSLLSETHFQHLSGTRGTIDFVEFPSHLFEHFVLDPDCLATYASHSTTGARLPQNLRDAHCHRPFGHFEAVQQLTYALVDQAFYSFHPSPEKDLQTHLHSMLGSFEQGLDGPSNASLLELLGLSTATARFDHLVHYGGSYYCYLFNRALSAHVWQQSFRPDPFNRETGERLHSLLRGGSVVQTLDVIRDLCPGDPAFDAHEVPLDAMMA</sequence>
<keyword evidence="3 10" id="KW-0645">Protease</keyword>
<evidence type="ECO:0000256" key="9">
    <source>
        <dbReference type="ARBA" id="ARBA00023128"/>
    </source>
</evidence>